<dbReference type="Gene3D" id="3.30.950.10">
    <property type="entry name" value="Methyltransferase, Cobalt-precorrin-4 Transmethylase, Domain 2"/>
    <property type="match status" value="1"/>
</dbReference>
<evidence type="ECO:0000256" key="6">
    <source>
        <dbReference type="ARBA" id="ARBA00022691"/>
    </source>
</evidence>
<keyword evidence="5 17" id="KW-0808">Transferase</keyword>
<keyword evidence="18" id="KW-1185">Reference proteome</keyword>
<feature type="active site" description="Proton acceptor" evidence="14">
    <location>
        <position position="263"/>
    </location>
</feature>
<dbReference type="Pfam" id="PF13241">
    <property type="entry name" value="NAD_binding_7"/>
    <property type="match status" value="1"/>
</dbReference>
<dbReference type="InterPro" id="IPR006367">
    <property type="entry name" value="Sirohaem_synthase_N"/>
</dbReference>
<evidence type="ECO:0000259" key="16">
    <source>
        <dbReference type="Pfam" id="PF10414"/>
    </source>
</evidence>
<feature type="domain" description="Sirohaem synthase dimerisation" evidence="16">
    <location>
        <begin position="171"/>
        <end position="224"/>
    </location>
</feature>
<comment type="catalytic activity">
    <reaction evidence="13">
        <text>precorrin-2 + NAD(+) = sirohydrochlorin + NADH + 2 H(+)</text>
        <dbReference type="Rhea" id="RHEA:15613"/>
        <dbReference type="ChEBI" id="CHEBI:15378"/>
        <dbReference type="ChEBI" id="CHEBI:57540"/>
        <dbReference type="ChEBI" id="CHEBI:57945"/>
        <dbReference type="ChEBI" id="CHEBI:58351"/>
        <dbReference type="ChEBI" id="CHEBI:58827"/>
        <dbReference type="EC" id="1.3.1.76"/>
    </reaction>
</comment>
<evidence type="ECO:0000256" key="8">
    <source>
        <dbReference type="ARBA" id="ARBA00023027"/>
    </source>
</evidence>
<dbReference type="EMBL" id="VUOA01000034">
    <property type="protein sequence ID" value="KAA2235665.1"/>
    <property type="molecule type" value="Genomic_DNA"/>
</dbReference>
<evidence type="ECO:0000256" key="5">
    <source>
        <dbReference type="ARBA" id="ARBA00022679"/>
    </source>
</evidence>
<comment type="similarity">
    <text evidence="2">Belongs to the precorrin methyltransferase family.</text>
</comment>
<dbReference type="GO" id="GO:0051266">
    <property type="term" value="F:sirohydrochlorin ferrochelatase activity"/>
    <property type="evidence" value="ECO:0007669"/>
    <property type="project" value="InterPro"/>
</dbReference>
<evidence type="ECO:0000256" key="13">
    <source>
        <dbReference type="ARBA" id="ARBA00047561"/>
    </source>
</evidence>
<comment type="pathway">
    <text evidence="1">Porphyrin-containing compound metabolism; siroheme biosynthesis; sirohydrochlorin from precorrin-2: step 1/1.</text>
</comment>
<dbReference type="EC" id="2.1.1.107" evidence="17"/>
<dbReference type="Pfam" id="PF10414">
    <property type="entry name" value="CysG_dimeriser"/>
    <property type="match status" value="1"/>
</dbReference>
<name>A0A5B2VAN7_9HYPH</name>
<evidence type="ECO:0000256" key="4">
    <source>
        <dbReference type="ARBA" id="ARBA00022603"/>
    </source>
</evidence>
<sequence length="482" mass="50475">MNARRLPTENVAPGLAPLSVLPLFLRLEGKRAVVAGGNAGAAWKARLLAAAGAAVAVFAPQPSDEMREAAGGAVNGTIALHERDWTPDDLAGTAFAIAALDDEAACEAFVAVAHTHGAIANAVDRPHLCDVQFGAIVNRSPLVVGISTDGAAPVLGQSIRSAIEGLLPRGVGAWTAAAKAWRDAVRERIATFAGRRRFWEDFAARAMLHAHRAPTEADREALLDGRPEAGGCVTLVGAEPGDPKLLTLRAVRALRTADIILYDDLVAAEILDFARREAKTILVGKTGHGPSCTQDEICDLMVRLAREGRRVVRLKGGDPLIFGRAAEEIDACRALGIPVELVPGITSAQSAAASLGVSLTHRRVARRVQFVTGHDHRGGLPEGVSWPALADPAATTVVYMPRRTLARLVGEALAHGLDPRTPAVAVLRATRPDERVIAASIADLAEAVPAGEAGPMIVMIGEAMRLRDAHPLEAWAPAAAAG</sequence>
<dbReference type="NCBIfam" id="TIGR01469">
    <property type="entry name" value="cobA_cysG_Cterm"/>
    <property type="match status" value="1"/>
</dbReference>
<dbReference type="AlphaFoldDB" id="A0A5B2VAN7"/>
<evidence type="ECO:0000256" key="11">
    <source>
        <dbReference type="ARBA" id="ARBA00023268"/>
    </source>
</evidence>
<dbReference type="InterPro" id="IPR050161">
    <property type="entry name" value="Siro_Cobalamin_biosynth"/>
</dbReference>
<dbReference type="Gene3D" id="3.40.50.720">
    <property type="entry name" value="NAD(P)-binding Rossmann-like Domain"/>
    <property type="match status" value="1"/>
</dbReference>
<keyword evidence="8" id="KW-0520">NAD</keyword>
<dbReference type="SUPFAM" id="SSF75615">
    <property type="entry name" value="Siroheme synthase middle domains-like"/>
    <property type="match status" value="1"/>
</dbReference>
<keyword evidence="4 17" id="KW-0489">Methyltransferase</keyword>
<keyword evidence="9" id="KW-0456">Lyase</keyword>
<dbReference type="SUPFAM" id="SSF51735">
    <property type="entry name" value="NAD(P)-binding Rossmann-fold domains"/>
    <property type="match status" value="1"/>
</dbReference>
<dbReference type="CDD" id="cd11642">
    <property type="entry name" value="SUMT"/>
    <property type="match status" value="1"/>
</dbReference>
<dbReference type="InterPro" id="IPR019478">
    <property type="entry name" value="Sirohaem_synthase_dimer_dom"/>
</dbReference>
<reference evidence="17 18" key="2">
    <citation type="submission" date="2019-09" db="EMBL/GenBank/DDBJ databases">
        <authorList>
            <person name="Jin C."/>
        </authorList>
    </citation>
    <scope>NUCLEOTIDE SEQUENCE [LARGE SCALE GENOMIC DNA]</scope>
    <source>
        <strain evidence="17 18">BN140002</strain>
    </source>
</reference>
<keyword evidence="6" id="KW-0949">S-adenosyl-L-methionine</keyword>
<feature type="active site" description="Proton donor" evidence="14">
    <location>
        <position position="285"/>
    </location>
</feature>
<evidence type="ECO:0000313" key="18">
    <source>
        <dbReference type="Proteomes" id="UP000323142"/>
    </source>
</evidence>
<dbReference type="InterPro" id="IPR000878">
    <property type="entry name" value="4pyrrol_Mease"/>
</dbReference>
<feature type="domain" description="Tetrapyrrole methylase" evidence="15">
    <location>
        <begin position="233"/>
        <end position="444"/>
    </location>
</feature>
<dbReference type="InterPro" id="IPR014777">
    <property type="entry name" value="4pyrrole_Mease_sub1"/>
</dbReference>
<evidence type="ECO:0000256" key="3">
    <source>
        <dbReference type="ARBA" id="ARBA00022573"/>
    </source>
</evidence>
<evidence type="ECO:0000256" key="14">
    <source>
        <dbReference type="PIRSR" id="PIRSR036426-1"/>
    </source>
</evidence>
<dbReference type="OrthoDB" id="9815856at2"/>
<dbReference type="NCBIfam" id="TIGR01470">
    <property type="entry name" value="cysG_Nterm"/>
    <property type="match status" value="1"/>
</dbReference>
<evidence type="ECO:0000256" key="1">
    <source>
        <dbReference type="ARBA" id="ARBA00005010"/>
    </source>
</evidence>
<accession>A0A5B2VAN7</accession>
<dbReference type="Gene3D" id="3.30.160.110">
    <property type="entry name" value="Siroheme synthase, domain 2"/>
    <property type="match status" value="1"/>
</dbReference>
<gene>
    <name evidence="17" type="primary">cobA</name>
    <name evidence="17" type="ORF">F0L46_19450</name>
</gene>
<evidence type="ECO:0000259" key="15">
    <source>
        <dbReference type="Pfam" id="PF00590"/>
    </source>
</evidence>
<evidence type="ECO:0000256" key="7">
    <source>
        <dbReference type="ARBA" id="ARBA00023002"/>
    </source>
</evidence>
<dbReference type="InterPro" id="IPR035996">
    <property type="entry name" value="4pyrrol_Methylase_sf"/>
</dbReference>
<keyword evidence="3" id="KW-0169">Cobalamin biosynthesis</keyword>
<protein>
    <submittedName>
        <fullName evidence="17">Uroporphyrinogen-III C-methyltransferase</fullName>
        <ecNumber evidence="17">2.1.1.107</ecNumber>
    </submittedName>
</protein>
<dbReference type="GO" id="GO:0032259">
    <property type="term" value="P:methylation"/>
    <property type="evidence" value="ECO:0007669"/>
    <property type="project" value="UniProtKB-KW"/>
</dbReference>
<evidence type="ECO:0000256" key="12">
    <source>
        <dbReference type="ARBA" id="ARBA00025705"/>
    </source>
</evidence>
<dbReference type="PIRSF" id="PIRSF036426">
    <property type="entry name" value="Sirohaem_synth"/>
    <property type="match status" value="1"/>
</dbReference>
<reference evidence="17 18" key="1">
    <citation type="submission" date="2019-09" db="EMBL/GenBank/DDBJ databases">
        <title>Salinarimonas rosea gen. nov., sp. nov., a new member of the a-2 subgroup of the Proteobacteria.</title>
        <authorList>
            <person name="Liu J."/>
        </authorList>
    </citation>
    <scope>NUCLEOTIDE SEQUENCE [LARGE SCALE GENOMIC DNA]</scope>
    <source>
        <strain evidence="17 18">BN140002</strain>
    </source>
</reference>
<evidence type="ECO:0000256" key="2">
    <source>
        <dbReference type="ARBA" id="ARBA00005879"/>
    </source>
</evidence>
<keyword evidence="10" id="KW-0627">Porphyrin biosynthesis</keyword>
<dbReference type="GO" id="GO:0009236">
    <property type="term" value="P:cobalamin biosynthetic process"/>
    <property type="evidence" value="ECO:0007669"/>
    <property type="project" value="UniProtKB-KW"/>
</dbReference>
<dbReference type="InterPro" id="IPR012409">
    <property type="entry name" value="Sirohaem_synth"/>
</dbReference>
<proteinExistence type="inferred from homology"/>
<evidence type="ECO:0000313" key="17">
    <source>
        <dbReference type="EMBL" id="KAA2235665.1"/>
    </source>
</evidence>
<dbReference type="RefSeq" id="WP_149820614.1">
    <property type="nucleotide sequence ID" value="NZ_VUOA01000034.1"/>
</dbReference>
<comment type="caution">
    <text evidence="17">The sequence shown here is derived from an EMBL/GenBank/DDBJ whole genome shotgun (WGS) entry which is preliminary data.</text>
</comment>
<dbReference type="PANTHER" id="PTHR45790:SF3">
    <property type="entry name" value="S-ADENOSYL-L-METHIONINE-DEPENDENT UROPORPHYRINOGEN III METHYLTRANSFERASE, CHLOROPLASTIC"/>
    <property type="match status" value="1"/>
</dbReference>
<dbReference type="GO" id="GO:0051287">
    <property type="term" value="F:NAD binding"/>
    <property type="evidence" value="ECO:0007669"/>
    <property type="project" value="InterPro"/>
</dbReference>
<dbReference type="SUPFAM" id="SSF53790">
    <property type="entry name" value="Tetrapyrrole methylase"/>
    <property type="match status" value="1"/>
</dbReference>
<dbReference type="UniPathway" id="UPA00262">
    <property type="reaction ID" value="UER00211"/>
</dbReference>
<dbReference type="GO" id="GO:0019354">
    <property type="term" value="P:siroheme biosynthetic process"/>
    <property type="evidence" value="ECO:0007669"/>
    <property type="project" value="UniProtKB-UniPathway"/>
</dbReference>
<dbReference type="Gene3D" id="1.10.8.210">
    <property type="entry name" value="Sirohaem synthase, dimerisation domain"/>
    <property type="match status" value="1"/>
</dbReference>
<keyword evidence="7" id="KW-0560">Oxidoreductase</keyword>
<evidence type="ECO:0000256" key="9">
    <source>
        <dbReference type="ARBA" id="ARBA00023239"/>
    </source>
</evidence>
<dbReference type="NCBIfam" id="NF004790">
    <property type="entry name" value="PRK06136.1"/>
    <property type="match status" value="1"/>
</dbReference>
<evidence type="ECO:0000256" key="10">
    <source>
        <dbReference type="ARBA" id="ARBA00023244"/>
    </source>
</evidence>
<dbReference type="GO" id="GO:0004851">
    <property type="term" value="F:uroporphyrin-III C-methyltransferase activity"/>
    <property type="evidence" value="ECO:0007669"/>
    <property type="project" value="UniProtKB-EC"/>
</dbReference>
<keyword evidence="11" id="KW-0511">Multifunctional enzyme</keyword>
<dbReference type="InterPro" id="IPR036291">
    <property type="entry name" value="NAD(P)-bd_dom_sf"/>
</dbReference>
<dbReference type="InterPro" id="IPR037115">
    <property type="entry name" value="Sirohaem_synt_dimer_dom_sf"/>
</dbReference>
<dbReference type="Proteomes" id="UP000323142">
    <property type="component" value="Unassembled WGS sequence"/>
</dbReference>
<dbReference type="InterPro" id="IPR014776">
    <property type="entry name" value="4pyrrole_Mease_sub2"/>
</dbReference>
<dbReference type="GO" id="GO:0043115">
    <property type="term" value="F:precorrin-2 dehydrogenase activity"/>
    <property type="evidence" value="ECO:0007669"/>
    <property type="project" value="UniProtKB-EC"/>
</dbReference>
<dbReference type="InterPro" id="IPR006366">
    <property type="entry name" value="CobA/CysG_C"/>
</dbReference>
<dbReference type="PANTHER" id="PTHR45790">
    <property type="entry name" value="SIROHEME SYNTHASE-RELATED"/>
    <property type="match status" value="1"/>
</dbReference>
<comment type="pathway">
    <text evidence="12">Porphyrin-containing compound metabolism; siroheme biosynthesis; precorrin-2 from uroporphyrinogen III: step 1/1.</text>
</comment>
<dbReference type="NCBIfam" id="NF007922">
    <property type="entry name" value="PRK10637.1"/>
    <property type="match status" value="1"/>
</dbReference>
<dbReference type="Pfam" id="PF00590">
    <property type="entry name" value="TP_methylase"/>
    <property type="match status" value="1"/>
</dbReference>
<dbReference type="FunFam" id="3.40.1010.10:FF:000001">
    <property type="entry name" value="Siroheme synthase"/>
    <property type="match status" value="1"/>
</dbReference>
<dbReference type="Gene3D" id="3.40.1010.10">
    <property type="entry name" value="Cobalt-precorrin-4 Transmethylase, Domain 1"/>
    <property type="match status" value="1"/>
</dbReference>
<organism evidence="17 18">
    <name type="scientific">Salinarimonas soli</name>
    <dbReference type="NCBI Taxonomy" id="1638099"/>
    <lineage>
        <taxon>Bacteria</taxon>
        <taxon>Pseudomonadati</taxon>
        <taxon>Pseudomonadota</taxon>
        <taxon>Alphaproteobacteria</taxon>
        <taxon>Hyphomicrobiales</taxon>
        <taxon>Salinarimonadaceae</taxon>
        <taxon>Salinarimonas</taxon>
    </lineage>
</organism>